<accession>A0A1H9VSU1</accession>
<dbReference type="GO" id="GO:0006935">
    <property type="term" value="P:chemotaxis"/>
    <property type="evidence" value="ECO:0007669"/>
    <property type="project" value="UniProtKB-UniRule"/>
</dbReference>
<evidence type="ECO:0000256" key="2">
    <source>
        <dbReference type="ARBA" id="ARBA00022801"/>
    </source>
</evidence>
<dbReference type="InterPro" id="IPR038592">
    <property type="entry name" value="CheD-like_sf"/>
</dbReference>
<keyword evidence="2 3" id="KW-0378">Hydrolase</keyword>
<gene>
    <name evidence="3" type="primary">cheD</name>
    <name evidence="4" type="ORF">SAMN04490244_10880</name>
</gene>
<dbReference type="InterPro" id="IPR011324">
    <property type="entry name" value="Cytotoxic_necrot_fac-like_cat"/>
</dbReference>
<keyword evidence="5" id="KW-1185">Reference proteome</keyword>
<name>A0A1H9VSU1_9RHOB</name>
<sequence>MTQEQLQTGAGQNVVHVIQGEHRVSSRADDILSTLLGSCVATCLCDPVARIGGMNHFLLPAGDIGQTHQLRYGSHAMELLINALLKKGARKDRLEAKLFGGAQMHDGLGAIGSANGRFAQDFLAAEGIRCVATSLGGTAARRVRYHPVSGRAQQMQITDPTALKELPARTAPKPDPKTDVVFF</sequence>
<keyword evidence="1 3" id="KW-0145">Chemotaxis</keyword>
<comment type="catalytic activity">
    <reaction evidence="3">
        <text>L-glutaminyl-[protein] + H2O = L-glutamyl-[protein] + NH4(+)</text>
        <dbReference type="Rhea" id="RHEA:16441"/>
        <dbReference type="Rhea" id="RHEA-COMP:10207"/>
        <dbReference type="Rhea" id="RHEA-COMP:10208"/>
        <dbReference type="ChEBI" id="CHEBI:15377"/>
        <dbReference type="ChEBI" id="CHEBI:28938"/>
        <dbReference type="ChEBI" id="CHEBI:29973"/>
        <dbReference type="ChEBI" id="CHEBI:30011"/>
        <dbReference type="EC" id="3.5.1.44"/>
    </reaction>
</comment>
<evidence type="ECO:0000256" key="1">
    <source>
        <dbReference type="ARBA" id="ARBA00022500"/>
    </source>
</evidence>
<evidence type="ECO:0000256" key="3">
    <source>
        <dbReference type="HAMAP-Rule" id="MF_01440"/>
    </source>
</evidence>
<dbReference type="STRING" id="641238.SAMN04490244_10880"/>
<dbReference type="PANTHER" id="PTHR35147">
    <property type="entry name" value="CHEMORECEPTOR GLUTAMINE DEAMIDASE CHED-RELATED"/>
    <property type="match status" value="1"/>
</dbReference>
<dbReference type="Gene3D" id="3.30.1330.200">
    <property type="match status" value="1"/>
</dbReference>
<protein>
    <recommendedName>
        <fullName evidence="3">Probable chemoreceptor glutamine deamidase CheD</fullName>
        <ecNumber evidence="3">3.5.1.44</ecNumber>
    </recommendedName>
</protein>
<dbReference type="RefSeq" id="WP_092694686.1">
    <property type="nucleotide sequence ID" value="NZ_FOGU01000008.1"/>
</dbReference>
<dbReference type="EMBL" id="FOGU01000008">
    <property type="protein sequence ID" value="SES24870.1"/>
    <property type="molecule type" value="Genomic_DNA"/>
</dbReference>
<comment type="similarity">
    <text evidence="3">Belongs to the CheD family.</text>
</comment>
<evidence type="ECO:0000313" key="5">
    <source>
        <dbReference type="Proteomes" id="UP000198885"/>
    </source>
</evidence>
<dbReference type="PANTHER" id="PTHR35147:SF2">
    <property type="entry name" value="CHEMORECEPTOR GLUTAMINE DEAMIDASE CHED-RELATED"/>
    <property type="match status" value="1"/>
</dbReference>
<comment type="function">
    <text evidence="3">Probably deamidates glutamine residues to glutamate on methyl-accepting chemotaxis receptors (MCPs), playing an important role in chemotaxis.</text>
</comment>
<dbReference type="SUPFAM" id="SSF64438">
    <property type="entry name" value="CNF1/YfiH-like putative cysteine hydrolases"/>
    <property type="match status" value="1"/>
</dbReference>
<dbReference type="OrthoDB" id="9807202at2"/>
<dbReference type="Pfam" id="PF03975">
    <property type="entry name" value="CheD"/>
    <property type="match status" value="1"/>
</dbReference>
<reference evidence="4 5" key="1">
    <citation type="submission" date="2016-10" db="EMBL/GenBank/DDBJ databases">
        <authorList>
            <person name="de Groot N.N."/>
        </authorList>
    </citation>
    <scope>NUCLEOTIDE SEQUENCE [LARGE SCALE GENOMIC DNA]</scope>
    <source>
        <strain evidence="4 5">DSM 23042</strain>
    </source>
</reference>
<organism evidence="4 5">
    <name type="scientific">Tranquillimonas rosea</name>
    <dbReference type="NCBI Taxonomy" id="641238"/>
    <lineage>
        <taxon>Bacteria</taxon>
        <taxon>Pseudomonadati</taxon>
        <taxon>Pseudomonadota</taxon>
        <taxon>Alphaproteobacteria</taxon>
        <taxon>Rhodobacterales</taxon>
        <taxon>Roseobacteraceae</taxon>
        <taxon>Tranquillimonas</taxon>
    </lineage>
</organism>
<dbReference type="Proteomes" id="UP000198885">
    <property type="component" value="Unassembled WGS sequence"/>
</dbReference>
<dbReference type="HAMAP" id="MF_01440">
    <property type="entry name" value="CheD"/>
    <property type="match status" value="1"/>
</dbReference>
<dbReference type="EC" id="3.5.1.44" evidence="3"/>
<dbReference type="CDD" id="cd16352">
    <property type="entry name" value="CheD"/>
    <property type="match status" value="1"/>
</dbReference>
<dbReference type="GO" id="GO:0050568">
    <property type="term" value="F:protein-glutamine glutaminase activity"/>
    <property type="evidence" value="ECO:0007669"/>
    <property type="project" value="UniProtKB-UniRule"/>
</dbReference>
<evidence type="ECO:0000313" key="4">
    <source>
        <dbReference type="EMBL" id="SES24870.1"/>
    </source>
</evidence>
<dbReference type="InterPro" id="IPR005659">
    <property type="entry name" value="Chemorcpt_Glu_NH3ase_CheD"/>
</dbReference>
<dbReference type="AlphaFoldDB" id="A0A1H9VSU1"/>
<proteinExistence type="inferred from homology"/>